<evidence type="ECO:0000313" key="9">
    <source>
        <dbReference type="Proteomes" id="UP001298424"/>
    </source>
</evidence>
<keyword evidence="5 7" id="KW-1133">Transmembrane helix</keyword>
<name>A0ABS9NNP0_9NEIS</name>
<dbReference type="Proteomes" id="UP001298424">
    <property type="component" value="Unassembled WGS sequence"/>
</dbReference>
<keyword evidence="6 7" id="KW-0472">Membrane</keyword>
<keyword evidence="3" id="KW-1003">Cell membrane</keyword>
<protein>
    <submittedName>
        <fullName evidence="8">DUF350 domain-containing protein</fullName>
    </submittedName>
</protein>
<keyword evidence="9" id="KW-1185">Reference proteome</keyword>
<reference evidence="8 9" key="1">
    <citation type="submission" date="2022-02" db="EMBL/GenBank/DDBJ databases">
        <title>Genome sequence data of Kingella unionensis sp. nov. strain CICC 24913 (CCUG 75125).</title>
        <authorList>
            <person name="Xiao M."/>
        </authorList>
    </citation>
    <scope>NUCLEOTIDE SEQUENCE [LARGE SCALE GENOMIC DNA]</scope>
    <source>
        <strain evidence="8 9">CICC 24913</strain>
    </source>
</reference>
<comment type="similarity">
    <text evidence="2">Belongs to the UPF0719 family.</text>
</comment>
<evidence type="ECO:0000313" key="8">
    <source>
        <dbReference type="EMBL" id="MCG6504404.1"/>
    </source>
</evidence>
<dbReference type="RefSeq" id="WP_238747846.1">
    <property type="nucleotide sequence ID" value="NZ_JAKOOW010000026.1"/>
</dbReference>
<dbReference type="PANTHER" id="PTHR40043:SF1">
    <property type="entry name" value="UPF0719 INNER MEMBRANE PROTEIN YJFL"/>
    <property type="match status" value="1"/>
</dbReference>
<evidence type="ECO:0000256" key="2">
    <source>
        <dbReference type="ARBA" id="ARBA00005779"/>
    </source>
</evidence>
<evidence type="ECO:0000256" key="7">
    <source>
        <dbReference type="SAM" id="Phobius"/>
    </source>
</evidence>
<feature type="transmembrane region" description="Helical" evidence="7">
    <location>
        <begin position="76"/>
        <end position="98"/>
    </location>
</feature>
<comment type="caution">
    <text evidence="8">The sequence shown here is derived from an EMBL/GenBank/DDBJ whole genome shotgun (WGS) entry which is preliminary data.</text>
</comment>
<sequence>MSISFSQYLLYLQYMLAAAAMTVLFAGAYLRITPARELSLIRSGNLACALSFGGAVLGFCIALAAGMTHSVSLPDFMLWGVGAALVQIGVYFAATRLIPLASVELENGNTAVGALFCALSLAIGLLNAASLSG</sequence>
<organism evidence="8 9">
    <name type="scientific">Kingella pumchi</name>
    <dbReference type="NCBI Taxonomy" id="2779506"/>
    <lineage>
        <taxon>Bacteria</taxon>
        <taxon>Pseudomonadati</taxon>
        <taxon>Pseudomonadota</taxon>
        <taxon>Betaproteobacteria</taxon>
        <taxon>Neisseriales</taxon>
        <taxon>Neisseriaceae</taxon>
        <taxon>Kingella</taxon>
    </lineage>
</organism>
<evidence type="ECO:0000256" key="3">
    <source>
        <dbReference type="ARBA" id="ARBA00022475"/>
    </source>
</evidence>
<gene>
    <name evidence="8" type="ORF">MB824_07835</name>
</gene>
<dbReference type="Pfam" id="PF03994">
    <property type="entry name" value="DUF350"/>
    <property type="match status" value="1"/>
</dbReference>
<feature type="transmembrane region" description="Helical" evidence="7">
    <location>
        <begin position="12"/>
        <end position="32"/>
    </location>
</feature>
<evidence type="ECO:0000256" key="6">
    <source>
        <dbReference type="ARBA" id="ARBA00023136"/>
    </source>
</evidence>
<keyword evidence="4 7" id="KW-0812">Transmembrane</keyword>
<dbReference type="PANTHER" id="PTHR40043">
    <property type="entry name" value="UPF0719 INNER MEMBRANE PROTEIN YJFL"/>
    <property type="match status" value="1"/>
</dbReference>
<dbReference type="EMBL" id="JAKOOW010000026">
    <property type="protein sequence ID" value="MCG6504404.1"/>
    <property type="molecule type" value="Genomic_DNA"/>
</dbReference>
<comment type="subcellular location">
    <subcellularLocation>
        <location evidence="1">Cell membrane</location>
        <topology evidence="1">Multi-pass membrane protein</topology>
    </subcellularLocation>
</comment>
<evidence type="ECO:0000256" key="1">
    <source>
        <dbReference type="ARBA" id="ARBA00004651"/>
    </source>
</evidence>
<accession>A0ABS9NNP0</accession>
<feature type="transmembrane region" description="Helical" evidence="7">
    <location>
        <begin position="44"/>
        <end position="64"/>
    </location>
</feature>
<feature type="transmembrane region" description="Helical" evidence="7">
    <location>
        <begin position="110"/>
        <end position="129"/>
    </location>
</feature>
<dbReference type="InterPro" id="IPR007140">
    <property type="entry name" value="DUF350"/>
</dbReference>
<proteinExistence type="inferred from homology"/>
<evidence type="ECO:0000256" key="5">
    <source>
        <dbReference type="ARBA" id="ARBA00022989"/>
    </source>
</evidence>
<evidence type="ECO:0000256" key="4">
    <source>
        <dbReference type="ARBA" id="ARBA00022692"/>
    </source>
</evidence>